<evidence type="ECO:0000256" key="1">
    <source>
        <dbReference type="SAM" id="SignalP"/>
    </source>
</evidence>
<organism evidence="2 3">
    <name type="scientific">Streptomyces humicola</name>
    <dbReference type="NCBI Taxonomy" id="2953240"/>
    <lineage>
        <taxon>Bacteria</taxon>
        <taxon>Bacillati</taxon>
        <taxon>Actinomycetota</taxon>
        <taxon>Actinomycetes</taxon>
        <taxon>Kitasatosporales</taxon>
        <taxon>Streptomycetaceae</taxon>
        <taxon>Streptomyces</taxon>
    </lineage>
</organism>
<proteinExistence type="predicted"/>
<reference evidence="2" key="1">
    <citation type="submission" date="2022-06" db="EMBL/GenBank/DDBJ databases">
        <title>Draft genome sequence of Streptomyces sp. RB6PN25 isolated from peat swamp forest in Thailand.</title>
        <authorList>
            <person name="Duangmal K."/>
            <person name="Klaysubun C."/>
        </authorList>
    </citation>
    <scope>NUCLEOTIDE SEQUENCE</scope>
    <source>
        <strain evidence="2">RB6PN25</strain>
    </source>
</reference>
<accession>A0ABT1Q3P3</accession>
<evidence type="ECO:0008006" key="4">
    <source>
        <dbReference type="Google" id="ProtNLM"/>
    </source>
</evidence>
<keyword evidence="1" id="KW-0732">Signal</keyword>
<gene>
    <name evidence="2" type="ORF">NGB36_29010</name>
</gene>
<keyword evidence="3" id="KW-1185">Reference proteome</keyword>
<feature type="signal peptide" evidence="1">
    <location>
        <begin position="1"/>
        <end position="29"/>
    </location>
</feature>
<comment type="caution">
    <text evidence="2">The sequence shown here is derived from an EMBL/GenBank/DDBJ whole genome shotgun (WGS) entry which is preliminary data.</text>
</comment>
<feature type="chain" id="PRO_5047135946" description="Secreted protein" evidence="1">
    <location>
        <begin position="30"/>
        <end position="89"/>
    </location>
</feature>
<sequence>MARIRTARALAAIAALPLAAALFTGTASADNGSFANHHSNSSINNTAQFASGWGASNQSNTASVNGAGFAPGFTHIDQSNVNIHFTRMW</sequence>
<evidence type="ECO:0000313" key="3">
    <source>
        <dbReference type="Proteomes" id="UP001057702"/>
    </source>
</evidence>
<protein>
    <recommendedName>
        <fullName evidence="4">Secreted protein</fullName>
    </recommendedName>
</protein>
<dbReference type="EMBL" id="JANFNG010000036">
    <property type="protein sequence ID" value="MCQ4084504.1"/>
    <property type="molecule type" value="Genomic_DNA"/>
</dbReference>
<evidence type="ECO:0000313" key="2">
    <source>
        <dbReference type="EMBL" id="MCQ4084504.1"/>
    </source>
</evidence>
<dbReference type="RefSeq" id="WP_255923568.1">
    <property type="nucleotide sequence ID" value="NZ_JANFNG010000036.1"/>
</dbReference>
<name>A0ABT1Q3P3_9ACTN</name>
<dbReference type="Proteomes" id="UP001057702">
    <property type="component" value="Unassembled WGS sequence"/>
</dbReference>